<comment type="similarity">
    <text evidence="1">Belongs to the cytochrome P450 family.</text>
</comment>
<dbReference type="PROSITE" id="PS00086">
    <property type="entry name" value="CYTOCHROME_P450"/>
    <property type="match status" value="1"/>
</dbReference>
<gene>
    <name evidence="3" type="ordered locus">MTR_1g015850</name>
</gene>
<dbReference type="EMBL" id="CM001217">
    <property type="protein sequence ID" value="AES59218.1"/>
    <property type="molecule type" value="Genomic_DNA"/>
</dbReference>
<reference evidence="3 5" key="2">
    <citation type="journal article" date="2014" name="BMC Genomics">
        <title>An improved genome release (version Mt4.0) for the model legume Medicago truncatula.</title>
        <authorList>
            <person name="Tang H."/>
            <person name="Krishnakumar V."/>
            <person name="Bidwell S."/>
            <person name="Rosen B."/>
            <person name="Chan A."/>
            <person name="Zhou S."/>
            <person name="Gentzbittel L."/>
            <person name="Childs K.L."/>
            <person name="Yandell M."/>
            <person name="Gundlach H."/>
            <person name="Mayer K.F."/>
            <person name="Schwartz D.C."/>
            <person name="Town C.D."/>
        </authorList>
    </citation>
    <scope>GENOME REANNOTATION</scope>
    <source>
        <strain evidence="4 5">cv. Jemalong A17</strain>
    </source>
</reference>
<keyword evidence="1" id="KW-0503">Monooxygenase</keyword>
<evidence type="ECO:0000256" key="1">
    <source>
        <dbReference type="RuleBase" id="RU000461"/>
    </source>
</evidence>
<dbReference type="Proteomes" id="UP000002051">
    <property type="component" value="Unassembled WGS sequence"/>
</dbReference>
<reference evidence="4" key="3">
    <citation type="submission" date="2015-04" db="UniProtKB">
        <authorList>
            <consortium name="EnsemblPlants"/>
        </authorList>
    </citation>
    <scope>IDENTIFICATION</scope>
    <source>
        <strain evidence="4">cv. Jemalong A17</strain>
    </source>
</reference>
<evidence type="ECO:0000256" key="2">
    <source>
        <dbReference type="SAM" id="Phobius"/>
    </source>
</evidence>
<dbReference type="GO" id="GO:0004497">
    <property type="term" value="F:monooxygenase activity"/>
    <property type="evidence" value="ECO:0007669"/>
    <property type="project" value="UniProtKB-KW"/>
</dbReference>
<keyword evidence="1" id="KW-0560">Oxidoreductase</keyword>
<dbReference type="GO" id="GO:0020037">
    <property type="term" value="F:heme binding"/>
    <property type="evidence" value="ECO:0007669"/>
    <property type="project" value="InterPro"/>
</dbReference>
<evidence type="ECO:0000313" key="3">
    <source>
        <dbReference type="EMBL" id="AES59218.1"/>
    </source>
</evidence>
<evidence type="ECO:0000313" key="4">
    <source>
        <dbReference type="EnsemblPlants" id="AES59218"/>
    </source>
</evidence>
<reference evidence="3 5" key="1">
    <citation type="journal article" date="2011" name="Nature">
        <title>The Medicago genome provides insight into the evolution of rhizobial symbioses.</title>
        <authorList>
            <person name="Young N.D."/>
            <person name="Debelle F."/>
            <person name="Oldroyd G.E."/>
            <person name="Geurts R."/>
            <person name="Cannon S.B."/>
            <person name="Udvardi M.K."/>
            <person name="Benedito V.A."/>
            <person name="Mayer K.F."/>
            <person name="Gouzy J."/>
            <person name="Schoof H."/>
            <person name="Van de Peer Y."/>
            <person name="Proost S."/>
            <person name="Cook D.R."/>
            <person name="Meyers B.C."/>
            <person name="Spannagl M."/>
            <person name="Cheung F."/>
            <person name="De Mita S."/>
            <person name="Krishnakumar V."/>
            <person name="Gundlach H."/>
            <person name="Zhou S."/>
            <person name="Mudge J."/>
            <person name="Bharti A.K."/>
            <person name="Murray J.D."/>
            <person name="Naoumkina M.A."/>
            <person name="Rosen B."/>
            <person name="Silverstein K.A."/>
            <person name="Tang H."/>
            <person name="Rombauts S."/>
            <person name="Zhao P.X."/>
            <person name="Zhou P."/>
            <person name="Barbe V."/>
            <person name="Bardou P."/>
            <person name="Bechner M."/>
            <person name="Bellec A."/>
            <person name="Berger A."/>
            <person name="Berges H."/>
            <person name="Bidwell S."/>
            <person name="Bisseling T."/>
            <person name="Choisne N."/>
            <person name="Couloux A."/>
            <person name="Denny R."/>
            <person name="Deshpande S."/>
            <person name="Dai X."/>
            <person name="Doyle J.J."/>
            <person name="Dudez A.M."/>
            <person name="Farmer A.D."/>
            <person name="Fouteau S."/>
            <person name="Franken C."/>
            <person name="Gibelin C."/>
            <person name="Gish J."/>
            <person name="Goldstein S."/>
            <person name="Gonzalez A.J."/>
            <person name="Green P.J."/>
            <person name="Hallab A."/>
            <person name="Hartog M."/>
            <person name="Hua A."/>
            <person name="Humphray S.J."/>
            <person name="Jeong D.H."/>
            <person name="Jing Y."/>
            <person name="Jocker A."/>
            <person name="Kenton S.M."/>
            <person name="Kim D.J."/>
            <person name="Klee K."/>
            <person name="Lai H."/>
            <person name="Lang C."/>
            <person name="Lin S."/>
            <person name="Macmil S.L."/>
            <person name="Magdelenat G."/>
            <person name="Matthews L."/>
            <person name="McCorrison J."/>
            <person name="Monaghan E.L."/>
            <person name="Mun J.H."/>
            <person name="Najar F.Z."/>
            <person name="Nicholson C."/>
            <person name="Noirot C."/>
            <person name="O'Bleness M."/>
            <person name="Paule C.R."/>
            <person name="Poulain J."/>
            <person name="Prion F."/>
            <person name="Qin B."/>
            <person name="Qu C."/>
            <person name="Retzel E.F."/>
            <person name="Riddle C."/>
            <person name="Sallet E."/>
            <person name="Samain S."/>
            <person name="Samson N."/>
            <person name="Sanders I."/>
            <person name="Saurat O."/>
            <person name="Scarpelli C."/>
            <person name="Schiex T."/>
            <person name="Segurens B."/>
            <person name="Severin A.J."/>
            <person name="Sherrier D.J."/>
            <person name="Shi R."/>
            <person name="Sims S."/>
            <person name="Singer S.R."/>
            <person name="Sinharoy S."/>
            <person name="Sterck L."/>
            <person name="Viollet A."/>
            <person name="Wang B.B."/>
            <person name="Wang K."/>
            <person name="Wang M."/>
            <person name="Wang X."/>
            <person name="Warfsmann J."/>
            <person name="Weissenbach J."/>
            <person name="White D.D."/>
            <person name="White J.D."/>
            <person name="Wiley G.B."/>
            <person name="Wincker P."/>
            <person name="Xing Y."/>
            <person name="Yang L."/>
            <person name="Yao Z."/>
            <person name="Ying F."/>
            <person name="Zhai J."/>
            <person name="Zhou L."/>
            <person name="Zuber A."/>
            <person name="Denarie J."/>
            <person name="Dixon R.A."/>
            <person name="May G.D."/>
            <person name="Schwartz D.C."/>
            <person name="Rogers J."/>
            <person name="Quetier F."/>
            <person name="Town C.D."/>
            <person name="Roe B.A."/>
        </authorList>
    </citation>
    <scope>NUCLEOTIDE SEQUENCE [LARGE SCALE GENOMIC DNA]</scope>
    <source>
        <strain evidence="3">A17</strain>
        <strain evidence="4 5">cv. Jemalong A17</strain>
    </source>
</reference>
<dbReference type="AlphaFoldDB" id="G7I9V7"/>
<dbReference type="Gene3D" id="1.10.630.10">
    <property type="entry name" value="Cytochrome P450"/>
    <property type="match status" value="1"/>
</dbReference>
<dbReference type="SUPFAM" id="SSF48264">
    <property type="entry name" value="Cytochrome P450"/>
    <property type="match status" value="1"/>
</dbReference>
<dbReference type="HOGENOM" id="CLU_2999440_0_0_1"/>
<keyword evidence="2" id="KW-0472">Membrane</keyword>
<keyword evidence="2" id="KW-1133">Transmembrane helix</keyword>
<keyword evidence="2" id="KW-0812">Transmembrane</keyword>
<sequence>MKVMKGCTSLKIISEKRREEKRRARIFIFCSLGMHPYAFIPFGIGPRVCIGYKFFFQ</sequence>
<keyword evidence="1" id="KW-0408">Iron</keyword>
<organism evidence="3 5">
    <name type="scientific">Medicago truncatula</name>
    <name type="common">Barrel medic</name>
    <name type="synonym">Medicago tribuloides</name>
    <dbReference type="NCBI Taxonomy" id="3880"/>
    <lineage>
        <taxon>Eukaryota</taxon>
        <taxon>Viridiplantae</taxon>
        <taxon>Streptophyta</taxon>
        <taxon>Embryophyta</taxon>
        <taxon>Tracheophyta</taxon>
        <taxon>Spermatophyta</taxon>
        <taxon>Magnoliopsida</taxon>
        <taxon>eudicotyledons</taxon>
        <taxon>Gunneridae</taxon>
        <taxon>Pentapetalae</taxon>
        <taxon>rosids</taxon>
        <taxon>fabids</taxon>
        <taxon>Fabales</taxon>
        <taxon>Fabaceae</taxon>
        <taxon>Papilionoideae</taxon>
        <taxon>50 kb inversion clade</taxon>
        <taxon>NPAAA clade</taxon>
        <taxon>Hologalegina</taxon>
        <taxon>IRL clade</taxon>
        <taxon>Trifolieae</taxon>
        <taxon>Medicago</taxon>
    </lineage>
</organism>
<dbReference type="GO" id="GO:0016705">
    <property type="term" value="F:oxidoreductase activity, acting on paired donors, with incorporation or reduction of molecular oxygen"/>
    <property type="evidence" value="ECO:0007669"/>
    <property type="project" value="InterPro"/>
</dbReference>
<name>G7I9V7_MEDTR</name>
<dbReference type="InterPro" id="IPR017972">
    <property type="entry name" value="Cyt_P450_CS"/>
</dbReference>
<dbReference type="Pfam" id="PF00067">
    <property type="entry name" value="p450"/>
    <property type="match status" value="1"/>
</dbReference>
<protein>
    <submittedName>
        <fullName evidence="3">Cytochrome P450 family protein</fullName>
    </submittedName>
</protein>
<proteinExistence type="inferred from homology"/>
<feature type="transmembrane region" description="Helical" evidence="2">
    <location>
        <begin position="26"/>
        <end position="44"/>
    </location>
</feature>
<accession>G7I9V7</accession>
<dbReference type="InterPro" id="IPR001128">
    <property type="entry name" value="Cyt_P450"/>
</dbReference>
<keyword evidence="1" id="KW-0479">Metal-binding</keyword>
<keyword evidence="5" id="KW-1185">Reference proteome</keyword>
<dbReference type="GO" id="GO:0005506">
    <property type="term" value="F:iron ion binding"/>
    <property type="evidence" value="ECO:0007669"/>
    <property type="project" value="InterPro"/>
</dbReference>
<dbReference type="PaxDb" id="3880-AES59218"/>
<keyword evidence="1" id="KW-0349">Heme</keyword>
<dbReference type="EnsemblPlants" id="AES59218">
    <property type="protein sequence ID" value="AES59218"/>
    <property type="gene ID" value="MTR_1g015850"/>
</dbReference>
<evidence type="ECO:0000313" key="5">
    <source>
        <dbReference type="Proteomes" id="UP000002051"/>
    </source>
</evidence>
<dbReference type="InterPro" id="IPR036396">
    <property type="entry name" value="Cyt_P450_sf"/>
</dbReference>